<dbReference type="InterPro" id="IPR027304">
    <property type="entry name" value="Trigger_fact/SurA_dom_sf"/>
</dbReference>
<dbReference type="PANTHER" id="PTHR47245">
    <property type="entry name" value="PEPTIDYLPROLYL ISOMERASE"/>
    <property type="match status" value="1"/>
</dbReference>
<dbReference type="AlphaFoldDB" id="A0AAX1UNR5"/>
<evidence type="ECO:0000256" key="1">
    <source>
        <dbReference type="ARBA" id="ARBA00000971"/>
    </source>
</evidence>
<feature type="domain" description="PpiC" evidence="11">
    <location>
        <begin position="138"/>
        <end position="227"/>
    </location>
</feature>
<comment type="caution">
    <text evidence="12">The sequence shown here is derived from an EMBL/GenBank/DDBJ whole genome shotgun (WGS) entry which is preliminary data.</text>
</comment>
<evidence type="ECO:0000256" key="6">
    <source>
        <dbReference type="ARBA" id="ARBA00030642"/>
    </source>
</evidence>
<evidence type="ECO:0000256" key="4">
    <source>
        <dbReference type="ARBA" id="ARBA00018370"/>
    </source>
</evidence>
<comment type="catalytic activity">
    <reaction evidence="1">
        <text>[protein]-peptidylproline (omega=180) = [protein]-peptidylproline (omega=0)</text>
        <dbReference type="Rhea" id="RHEA:16237"/>
        <dbReference type="Rhea" id="RHEA-COMP:10747"/>
        <dbReference type="Rhea" id="RHEA-COMP:10748"/>
        <dbReference type="ChEBI" id="CHEBI:83833"/>
        <dbReference type="ChEBI" id="CHEBI:83834"/>
        <dbReference type="EC" id="5.2.1.8"/>
    </reaction>
</comment>
<evidence type="ECO:0000256" key="5">
    <source>
        <dbReference type="ARBA" id="ARBA00023110"/>
    </source>
</evidence>
<dbReference type="EMBL" id="QWGP01000004">
    <property type="protein sequence ID" value="RHZ96833.1"/>
    <property type="molecule type" value="Genomic_DNA"/>
</dbReference>
<evidence type="ECO:0000313" key="13">
    <source>
        <dbReference type="Proteomes" id="UP000266305"/>
    </source>
</evidence>
<dbReference type="SUPFAM" id="SSF54534">
    <property type="entry name" value="FKBP-like"/>
    <property type="match status" value="1"/>
</dbReference>
<comment type="similarity">
    <text evidence="2">Belongs to the PpiC/parvulin rotamase family.</text>
</comment>
<sequence length="284" mass="30431">MANIARFWRGASVAAVCALALAAPVRADEPTADTVVATVNGQDITLGHMIALRAGLPDQYQSLPDDALFKGILEQLIQQAALAQSIEGSVTKRDQLSLQNEERGFLSAVAMRRVVEGAVTDEALQAAYDARFADAAPQTEYNASHILVSSEDEAKKLKEEIDGGADFATLAKEHSSDGAAANGGSLGWFGLGMMVKPFEDAVVKMKPGEVVGPIQTQFGWHLVKLNETRIAEKPSLDDMRDELAGQIEQEAVARHIDEVTAKAEITRPGEGIDPAALRKEELLD</sequence>
<proteinExistence type="inferred from homology"/>
<dbReference type="EC" id="5.2.1.8" evidence="3"/>
<name>A0AAX1UNR5_CERSP</name>
<dbReference type="GeneID" id="67447942"/>
<dbReference type="PANTHER" id="PTHR47245:SF2">
    <property type="entry name" value="PEPTIDYL-PROLYL CIS-TRANS ISOMERASE HP_0175-RELATED"/>
    <property type="match status" value="1"/>
</dbReference>
<gene>
    <name evidence="12" type="ORF">D1114_05055</name>
</gene>
<keyword evidence="5 8" id="KW-0697">Rotamase</keyword>
<feature type="region of interest" description="Disordered" evidence="9">
    <location>
        <begin position="265"/>
        <end position="284"/>
    </location>
</feature>
<dbReference type="Gene3D" id="3.10.50.40">
    <property type="match status" value="1"/>
</dbReference>
<organism evidence="12 13">
    <name type="scientific">Cereibacter sphaeroides</name>
    <name type="common">Rhodobacter sphaeroides</name>
    <dbReference type="NCBI Taxonomy" id="1063"/>
    <lineage>
        <taxon>Bacteria</taxon>
        <taxon>Pseudomonadati</taxon>
        <taxon>Pseudomonadota</taxon>
        <taxon>Alphaproteobacteria</taxon>
        <taxon>Rhodobacterales</taxon>
        <taxon>Paracoccaceae</taxon>
        <taxon>Cereibacter</taxon>
    </lineage>
</organism>
<keyword evidence="8 12" id="KW-0413">Isomerase</keyword>
<dbReference type="Pfam" id="PF13616">
    <property type="entry name" value="Rotamase_3"/>
    <property type="match status" value="1"/>
</dbReference>
<accession>A0AAX1UNR5</accession>
<keyword evidence="10" id="KW-0732">Signal</keyword>
<evidence type="ECO:0000256" key="10">
    <source>
        <dbReference type="SAM" id="SignalP"/>
    </source>
</evidence>
<dbReference type="Proteomes" id="UP000266305">
    <property type="component" value="Unassembled WGS sequence"/>
</dbReference>
<evidence type="ECO:0000259" key="11">
    <source>
        <dbReference type="PROSITE" id="PS50198"/>
    </source>
</evidence>
<evidence type="ECO:0000256" key="7">
    <source>
        <dbReference type="ARBA" id="ARBA00031484"/>
    </source>
</evidence>
<dbReference type="RefSeq" id="WP_002721622.1">
    <property type="nucleotide sequence ID" value="NZ_BJXO01000009.1"/>
</dbReference>
<feature type="chain" id="PRO_5043556029" description="Parvulin-like PPIase" evidence="10">
    <location>
        <begin position="28"/>
        <end position="284"/>
    </location>
</feature>
<evidence type="ECO:0000256" key="3">
    <source>
        <dbReference type="ARBA" id="ARBA00013194"/>
    </source>
</evidence>
<evidence type="ECO:0000313" key="12">
    <source>
        <dbReference type="EMBL" id="RHZ96833.1"/>
    </source>
</evidence>
<dbReference type="InterPro" id="IPR050245">
    <property type="entry name" value="PrsA_foldase"/>
</dbReference>
<feature type="signal peptide" evidence="10">
    <location>
        <begin position="1"/>
        <end position="27"/>
    </location>
</feature>
<dbReference type="GO" id="GO:0003755">
    <property type="term" value="F:peptidyl-prolyl cis-trans isomerase activity"/>
    <property type="evidence" value="ECO:0007669"/>
    <property type="project" value="UniProtKB-KW"/>
</dbReference>
<protein>
    <recommendedName>
        <fullName evidence="4">Parvulin-like PPIase</fullName>
        <ecNumber evidence="3">5.2.1.8</ecNumber>
    </recommendedName>
    <alternativeName>
        <fullName evidence="6">Peptidyl-prolyl cis-trans isomerase plp</fullName>
    </alternativeName>
    <alternativeName>
        <fullName evidence="7">Rotamase plp</fullName>
    </alternativeName>
</protein>
<dbReference type="InterPro" id="IPR000297">
    <property type="entry name" value="PPIase_PpiC"/>
</dbReference>
<reference evidence="12 13" key="1">
    <citation type="submission" date="2018-08" db="EMBL/GenBank/DDBJ databases">
        <title>Draft genome sequence of Rhodobacter sphaeroides FY.</title>
        <authorList>
            <person name="Rayyan A."/>
            <person name="Meyer T.E."/>
            <person name="Kyndt J.A."/>
        </authorList>
    </citation>
    <scope>NUCLEOTIDE SEQUENCE [LARGE SCALE GENOMIC DNA]</scope>
    <source>
        <strain evidence="12 13">FY</strain>
    </source>
</reference>
<evidence type="ECO:0000256" key="9">
    <source>
        <dbReference type="SAM" id="MobiDB-lite"/>
    </source>
</evidence>
<evidence type="ECO:0000256" key="8">
    <source>
        <dbReference type="PROSITE-ProRule" id="PRU00278"/>
    </source>
</evidence>
<dbReference type="PROSITE" id="PS50198">
    <property type="entry name" value="PPIC_PPIASE_2"/>
    <property type="match status" value="1"/>
</dbReference>
<dbReference type="SUPFAM" id="SSF109998">
    <property type="entry name" value="Triger factor/SurA peptide-binding domain-like"/>
    <property type="match status" value="1"/>
</dbReference>
<dbReference type="InterPro" id="IPR046357">
    <property type="entry name" value="PPIase_dom_sf"/>
</dbReference>
<evidence type="ECO:0000256" key="2">
    <source>
        <dbReference type="ARBA" id="ARBA00007656"/>
    </source>
</evidence>